<dbReference type="GO" id="GO:0016020">
    <property type="term" value="C:membrane"/>
    <property type="evidence" value="ECO:0007669"/>
    <property type="project" value="UniProtKB-SubCell"/>
</dbReference>
<comment type="subcellular location">
    <subcellularLocation>
        <location evidence="1">Membrane</location>
        <topology evidence="1">Multi-pass membrane protein</topology>
    </subcellularLocation>
</comment>
<keyword evidence="3 6" id="KW-1133">Transmembrane helix</keyword>
<evidence type="ECO:0000256" key="1">
    <source>
        <dbReference type="ARBA" id="ARBA00004141"/>
    </source>
</evidence>
<keyword evidence="4 6" id="KW-0472">Membrane</keyword>
<gene>
    <name evidence="7" type="ORF">AVDCRST_MAG80-262</name>
</gene>
<evidence type="ECO:0000256" key="4">
    <source>
        <dbReference type="ARBA" id="ARBA00023136"/>
    </source>
</evidence>
<evidence type="ECO:0000256" key="6">
    <source>
        <dbReference type="SAM" id="Phobius"/>
    </source>
</evidence>
<evidence type="ECO:0000256" key="3">
    <source>
        <dbReference type="ARBA" id="ARBA00022989"/>
    </source>
</evidence>
<organism evidence="7">
    <name type="scientific">uncultured Rubrobacteraceae bacterium</name>
    <dbReference type="NCBI Taxonomy" id="349277"/>
    <lineage>
        <taxon>Bacteria</taxon>
        <taxon>Bacillati</taxon>
        <taxon>Actinomycetota</taxon>
        <taxon>Rubrobacteria</taxon>
        <taxon>Rubrobacterales</taxon>
        <taxon>Rubrobacteraceae</taxon>
        <taxon>environmental samples</taxon>
    </lineage>
</organism>
<dbReference type="EMBL" id="CADCVC010000028">
    <property type="protein sequence ID" value="CAA9426504.1"/>
    <property type="molecule type" value="Genomic_DNA"/>
</dbReference>
<protein>
    <recommendedName>
        <fullName evidence="8">DoxX family protein</fullName>
    </recommendedName>
</protein>
<sequence length="151" mass="15206">MEGTEARGWRGRAFRTMAPLAVSQAAIGGFFLAAGAAKLARVGPDVAIFEGAGLPGWALALAGLANVAGGAGMLLGFRWRALAAPASALIAAYLAFAIWVALLNEDTRDAAQLLVMLVLSVVVAAARVRGSGSARAGGKSPVFGERTGGRG</sequence>
<dbReference type="AlphaFoldDB" id="A0A6J4Q2T7"/>
<feature type="transmembrane region" description="Helical" evidence="6">
    <location>
        <begin position="57"/>
        <end position="75"/>
    </location>
</feature>
<feature type="transmembrane region" description="Helical" evidence="6">
    <location>
        <begin position="110"/>
        <end position="128"/>
    </location>
</feature>
<reference evidence="7" key="1">
    <citation type="submission" date="2020-02" db="EMBL/GenBank/DDBJ databases">
        <authorList>
            <person name="Meier V. D."/>
        </authorList>
    </citation>
    <scope>NUCLEOTIDE SEQUENCE</scope>
    <source>
        <strain evidence="7">AVDCRST_MAG80</strain>
    </source>
</reference>
<evidence type="ECO:0008006" key="8">
    <source>
        <dbReference type="Google" id="ProtNLM"/>
    </source>
</evidence>
<keyword evidence="2 6" id="KW-0812">Transmembrane</keyword>
<feature type="transmembrane region" description="Helical" evidence="6">
    <location>
        <begin position="17"/>
        <end position="37"/>
    </location>
</feature>
<evidence type="ECO:0000256" key="5">
    <source>
        <dbReference type="SAM" id="MobiDB-lite"/>
    </source>
</evidence>
<feature type="transmembrane region" description="Helical" evidence="6">
    <location>
        <begin position="82"/>
        <end position="104"/>
    </location>
</feature>
<dbReference type="InterPro" id="IPR032808">
    <property type="entry name" value="DoxX"/>
</dbReference>
<evidence type="ECO:0000313" key="7">
    <source>
        <dbReference type="EMBL" id="CAA9426504.1"/>
    </source>
</evidence>
<feature type="region of interest" description="Disordered" evidence="5">
    <location>
        <begin position="132"/>
        <end position="151"/>
    </location>
</feature>
<name>A0A6J4Q2T7_9ACTN</name>
<accession>A0A6J4Q2T7</accession>
<dbReference type="Pfam" id="PF13564">
    <property type="entry name" value="DoxX_2"/>
    <property type="match status" value="1"/>
</dbReference>
<proteinExistence type="predicted"/>
<evidence type="ECO:0000256" key="2">
    <source>
        <dbReference type="ARBA" id="ARBA00022692"/>
    </source>
</evidence>